<comment type="subcellular location">
    <subcellularLocation>
        <location evidence="1 7">Cell membrane</location>
        <topology evidence="1 7">Multi-pass membrane protein</topology>
    </subcellularLocation>
</comment>
<dbReference type="InterPro" id="IPR000515">
    <property type="entry name" value="MetI-like"/>
</dbReference>
<name>A0A6B0YQP7_9CHLR</name>
<evidence type="ECO:0000256" key="1">
    <source>
        <dbReference type="ARBA" id="ARBA00004651"/>
    </source>
</evidence>
<evidence type="ECO:0000256" key="6">
    <source>
        <dbReference type="ARBA" id="ARBA00023136"/>
    </source>
</evidence>
<evidence type="ECO:0000259" key="8">
    <source>
        <dbReference type="PROSITE" id="PS50928"/>
    </source>
</evidence>
<dbReference type="GO" id="GO:0005886">
    <property type="term" value="C:plasma membrane"/>
    <property type="evidence" value="ECO:0007669"/>
    <property type="project" value="UniProtKB-SubCell"/>
</dbReference>
<protein>
    <submittedName>
        <fullName evidence="9">Carbohydrate ABC transporter permease</fullName>
    </submittedName>
</protein>
<evidence type="ECO:0000313" key="9">
    <source>
        <dbReference type="EMBL" id="MXY93223.1"/>
    </source>
</evidence>
<evidence type="ECO:0000256" key="4">
    <source>
        <dbReference type="ARBA" id="ARBA00022692"/>
    </source>
</evidence>
<dbReference type="SUPFAM" id="SSF161098">
    <property type="entry name" value="MetI-like"/>
    <property type="match status" value="1"/>
</dbReference>
<dbReference type="GO" id="GO:0055085">
    <property type="term" value="P:transmembrane transport"/>
    <property type="evidence" value="ECO:0007669"/>
    <property type="project" value="InterPro"/>
</dbReference>
<comment type="similarity">
    <text evidence="7">Belongs to the binding-protein-dependent transport system permease family.</text>
</comment>
<feature type="transmembrane region" description="Helical" evidence="7">
    <location>
        <begin position="14"/>
        <end position="36"/>
    </location>
</feature>
<dbReference type="PANTHER" id="PTHR43744">
    <property type="entry name" value="ABC TRANSPORTER PERMEASE PROTEIN MG189-RELATED-RELATED"/>
    <property type="match status" value="1"/>
</dbReference>
<feature type="transmembrane region" description="Helical" evidence="7">
    <location>
        <begin position="110"/>
        <end position="132"/>
    </location>
</feature>
<keyword evidence="5 7" id="KW-1133">Transmembrane helix</keyword>
<gene>
    <name evidence="9" type="ORF">F4Y42_07190</name>
</gene>
<dbReference type="EMBL" id="VXRG01000063">
    <property type="protein sequence ID" value="MXY93223.1"/>
    <property type="molecule type" value="Genomic_DNA"/>
</dbReference>
<proteinExistence type="inferred from homology"/>
<dbReference type="Gene3D" id="1.10.3720.10">
    <property type="entry name" value="MetI-like"/>
    <property type="match status" value="1"/>
</dbReference>
<feature type="transmembrane region" description="Helical" evidence="7">
    <location>
        <begin position="257"/>
        <end position="277"/>
    </location>
</feature>
<dbReference type="Pfam" id="PF00528">
    <property type="entry name" value="BPD_transp_1"/>
    <property type="match status" value="1"/>
</dbReference>
<evidence type="ECO:0000256" key="3">
    <source>
        <dbReference type="ARBA" id="ARBA00022475"/>
    </source>
</evidence>
<dbReference type="CDD" id="cd06261">
    <property type="entry name" value="TM_PBP2"/>
    <property type="match status" value="1"/>
</dbReference>
<dbReference type="InterPro" id="IPR035906">
    <property type="entry name" value="MetI-like_sf"/>
</dbReference>
<dbReference type="AlphaFoldDB" id="A0A6B0YQP7"/>
<keyword evidence="4 7" id="KW-0812">Transmembrane</keyword>
<keyword evidence="6 7" id="KW-0472">Membrane</keyword>
<comment type="caution">
    <text evidence="9">The sequence shown here is derived from an EMBL/GenBank/DDBJ whole genome shotgun (WGS) entry which is preliminary data.</text>
</comment>
<feature type="transmembrane region" description="Helical" evidence="7">
    <location>
        <begin position="183"/>
        <end position="206"/>
    </location>
</feature>
<evidence type="ECO:0000256" key="5">
    <source>
        <dbReference type="ARBA" id="ARBA00022989"/>
    </source>
</evidence>
<accession>A0A6B0YQP7</accession>
<evidence type="ECO:0000256" key="7">
    <source>
        <dbReference type="RuleBase" id="RU363032"/>
    </source>
</evidence>
<dbReference type="PANTHER" id="PTHR43744:SF9">
    <property type="entry name" value="POLYGALACTURONAN_RHAMNOGALACTURONAN TRANSPORT SYSTEM PERMEASE PROTEIN YTCP"/>
    <property type="match status" value="1"/>
</dbReference>
<feature type="transmembrane region" description="Helical" evidence="7">
    <location>
        <begin position="79"/>
        <end position="98"/>
    </location>
</feature>
<dbReference type="PROSITE" id="PS50928">
    <property type="entry name" value="ABC_TM1"/>
    <property type="match status" value="1"/>
</dbReference>
<feature type="transmembrane region" description="Helical" evidence="7">
    <location>
        <begin position="144"/>
        <end position="162"/>
    </location>
</feature>
<keyword evidence="3" id="KW-1003">Cell membrane</keyword>
<sequence>MVASSSFRFRLESILIYLGLGIFAFIAVTPFLHTIARSFSAEAPILRGEVYVWPVGFSFDAYERLVIGGTFWLAYRNSFIITTSATLVQMFMTILCAYPLSRTYLPGRNFFMTLIVFQMIFPPSLIPFYLTVREVGLIDSWGSLIWPYAINTFNMIVLKSYFQALPRELEESAIIDGANDFRVLIHIMLPLSVPVLLTLTLFYVVANWNLFLPAIFFINDGNKQPLQVILRDMIWSMQLATQTASADDFERLAGMEALKASSVIIAAIPMLIAYPFFQRYFIKGILLGAIKG</sequence>
<organism evidence="9">
    <name type="scientific">Caldilineaceae bacterium SB0664_bin_27</name>
    <dbReference type="NCBI Taxonomy" id="2605260"/>
    <lineage>
        <taxon>Bacteria</taxon>
        <taxon>Bacillati</taxon>
        <taxon>Chloroflexota</taxon>
        <taxon>Caldilineae</taxon>
        <taxon>Caldilineales</taxon>
        <taxon>Caldilineaceae</taxon>
    </lineage>
</organism>
<reference evidence="9" key="1">
    <citation type="submission" date="2019-09" db="EMBL/GenBank/DDBJ databases">
        <title>Characterisation of the sponge microbiome using genome-centric metagenomics.</title>
        <authorList>
            <person name="Engelberts J.P."/>
            <person name="Robbins S.J."/>
            <person name="De Goeij J.M."/>
            <person name="Aranda M."/>
            <person name="Bell S.C."/>
            <person name="Webster N.S."/>
        </authorList>
    </citation>
    <scope>NUCLEOTIDE SEQUENCE</scope>
    <source>
        <strain evidence="9">SB0664_bin_27</strain>
    </source>
</reference>
<feature type="domain" description="ABC transmembrane type-1" evidence="8">
    <location>
        <begin position="75"/>
        <end position="276"/>
    </location>
</feature>
<keyword evidence="2 7" id="KW-0813">Transport</keyword>
<evidence type="ECO:0000256" key="2">
    <source>
        <dbReference type="ARBA" id="ARBA00022448"/>
    </source>
</evidence>